<dbReference type="Pfam" id="PF02769">
    <property type="entry name" value="AIRS_C"/>
    <property type="match status" value="1"/>
</dbReference>
<dbReference type="PANTHER" id="PTHR10520:SF12">
    <property type="entry name" value="TRIFUNCTIONAL PURINE BIOSYNTHETIC PROTEIN ADENOSINE-3"/>
    <property type="match status" value="1"/>
</dbReference>
<keyword evidence="6 12" id="KW-0547">Nucleotide-binding</keyword>
<dbReference type="SUPFAM" id="SSF55326">
    <property type="entry name" value="PurM N-terminal domain-like"/>
    <property type="match status" value="1"/>
</dbReference>
<accession>A0A2U1JZX4</accession>
<comment type="subcellular location">
    <subcellularLocation>
        <location evidence="12">Cytoplasm</location>
    </subcellularLocation>
</comment>
<evidence type="ECO:0000256" key="2">
    <source>
        <dbReference type="ARBA" id="ARBA00010280"/>
    </source>
</evidence>
<dbReference type="GO" id="GO:0004641">
    <property type="term" value="F:phosphoribosylformylglycinamidine cyclo-ligase activity"/>
    <property type="evidence" value="ECO:0007669"/>
    <property type="project" value="UniProtKB-UniRule"/>
</dbReference>
<evidence type="ECO:0000256" key="1">
    <source>
        <dbReference type="ARBA" id="ARBA00004686"/>
    </source>
</evidence>
<dbReference type="InterPro" id="IPR010918">
    <property type="entry name" value="PurM-like_C_dom"/>
</dbReference>
<dbReference type="Proteomes" id="UP000245998">
    <property type="component" value="Unassembled WGS sequence"/>
</dbReference>
<evidence type="ECO:0000256" key="3">
    <source>
        <dbReference type="ARBA" id="ARBA00013047"/>
    </source>
</evidence>
<comment type="caution">
    <text evidence="15">The sequence shown here is derived from an EMBL/GenBank/DDBJ whole genome shotgun (WGS) entry which is preliminary data.</text>
</comment>
<dbReference type="GO" id="GO:0005524">
    <property type="term" value="F:ATP binding"/>
    <property type="evidence" value="ECO:0007669"/>
    <property type="project" value="UniProtKB-KW"/>
</dbReference>
<feature type="domain" description="PurM-like C-terminal" evidence="14">
    <location>
        <begin position="173"/>
        <end position="339"/>
    </location>
</feature>
<evidence type="ECO:0000256" key="6">
    <source>
        <dbReference type="ARBA" id="ARBA00022741"/>
    </source>
</evidence>
<comment type="similarity">
    <text evidence="2 12">Belongs to the AIR synthase family.</text>
</comment>
<dbReference type="GO" id="GO:0004637">
    <property type="term" value="F:phosphoribosylamine-glycine ligase activity"/>
    <property type="evidence" value="ECO:0007669"/>
    <property type="project" value="TreeGrafter"/>
</dbReference>
<keyword evidence="12" id="KW-0963">Cytoplasm</keyword>
<dbReference type="PANTHER" id="PTHR10520">
    <property type="entry name" value="TRIFUNCTIONAL PURINE BIOSYNTHETIC PROTEIN ADENOSINE-3-RELATED"/>
    <property type="match status" value="1"/>
</dbReference>
<evidence type="ECO:0000256" key="10">
    <source>
        <dbReference type="ARBA" id="ARBA00033093"/>
    </source>
</evidence>
<gene>
    <name evidence="12" type="primary">purM</name>
    <name evidence="15" type="ORF">DCC39_11435</name>
</gene>
<dbReference type="InterPro" id="IPR016188">
    <property type="entry name" value="PurM-like_N"/>
</dbReference>
<dbReference type="Gene3D" id="3.90.650.10">
    <property type="entry name" value="PurM-like C-terminal domain"/>
    <property type="match status" value="1"/>
</dbReference>
<dbReference type="OrthoDB" id="9802507at2"/>
<dbReference type="Pfam" id="PF00586">
    <property type="entry name" value="AIRS"/>
    <property type="match status" value="1"/>
</dbReference>
<sequence length="347" mass="37401">MSDAYKRAGVDIEAGYEAVNRMKQHVARTNRKGVMGSLGAFGGMFDLSGLGYKEPVLVSGTDGVGTKLLLAFMMDKHDTIGIDCVAMSVNDIVVQGAEPLYFLDYIATGKLVPERVEQIVKGIADGCEQAGCALIGGETAEMPDLYSENEYDLAGFAVGAAEKPKLITGSHIEAGDVLIGLESNGIHSNGYSLVRKILLKEKQCNLEKTYGDLSLPLGEELLRPTRIYVKTVLKLLEKTSIEGISHITGGGFIENIPRMLPDGLGAVIDCNRWEVPPIFTLLEKEGSLSKKEMFNTFNMGIGMVLAVSEEKVPLVMNELKEIGETAYTIGRVTNESGIAFKGGGFHD</sequence>
<dbReference type="FunFam" id="3.90.650.10:FF:000001">
    <property type="entry name" value="Phosphoribosylformylglycinamidine cyclo-ligase"/>
    <property type="match status" value="1"/>
</dbReference>
<dbReference type="GO" id="GO:0046084">
    <property type="term" value="P:adenine biosynthetic process"/>
    <property type="evidence" value="ECO:0007669"/>
    <property type="project" value="TreeGrafter"/>
</dbReference>
<evidence type="ECO:0000313" key="16">
    <source>
        <dbReference type="Proteomes" id="UP000245998"/>
    </source>
</evidence>
<dbReference type="EMBL" id="QCZG01000023">
    <property type="protein sequence ID" value="PWA10323.1"/>
    <property type="molecule type" value="Genomic_DNA"/>
</dbReference>
<keyword evidence="12" id="KW-0658">Purine biosynthesis</keyword>
<dbReference type="UniPathway" id="UPA00074">
    <property type="reaction ID" value="UER00129"/>
</dbReference>
<evidence type="ECO:0000313" key="15">
    <source>
        <dbReference type="EMBL" id="PWA10323.1"/>
    </source>
</evidence>
<evidence type="ECO:0000259" key="13">
    <source>
        <dbReference type="Pfam" id="PF00586"/>
    </source>
</evidence>
<dbReference type="FunFam" id="3.30.1330.10:FF:000001">
    <property type="entry name" value="Phosphoribosylformylglycinamidine cyclo-ligase"/>
    <property type="match status" value="1"/>
</dbReference>
<dbReference type="InterPro" id="IPR036921">
    <property type="entry name" value="PurM-like_N_sf"/>
</dbReference>
<dbReference type="CDD" id="cd02196">
    <property type="entry name" value="PurM"/>
    <property type="match status" value="1"/>
</dbReference>
<feature type="domain" description="PurM-like N-terminal" evidence="13">
    <location>
        <begin position="56"/>
        <end position="160"/>
    </location>
</feature>
<dbReference type="NCBIfam" id="TIGR00878">
    <property type="entry name" value="purM"/>
    <property type="match status" value="1"/>
</dbReference>
<dbReference type="HAMAP" id="MF_00741">
    <property type="entry name" value="AIRS"/>
    <property type="match status" value="1"/>
</dbReference>
<comment type="catalytic activity">
    <reaction evidence="11 12">
        <text>2-formamido-N(1)-(5-O-phospho-beta-D-ribosyl)acetamidine + ATP = 5-amino-1-(5-phospho-beta-D-ribosyl)imidazole + ADP + phosphate + H(+)</text>
        <dbReference type="Rhea" id="RHEA:23032"/>
        <dbReference type="ChEBI" id="CHEBI:15378"/>
        <dbReference type="ChEBI" id="CHEBI:30616"/>
        <dbReference type="ChEBI" id="CHEBI:43474"/>
        <dbReference type="ChEBI" id="CHEBI:137981"/>
        <dbReference type="ChEBI" id="CHEBI:147287"/>
        <dbReference type="ChEBI" id="CHEBI:456216"/>
        <dbReference type="EC" id="6.3.3.1"/>
    </reaction>
</comment>
<evidence type="ECO:0000256" key="12">
    <source>
        <dbReference type="HAMAP-Rule" id="MF_00741"/>
    </source>
</evidence>
<dbReference type="RefSeq" id="WP_116555037.1">
    <property type="nucleotide sequence ID" value="NZ_QCZG01000023.1"/>
</dbReference>
<dbReference type="SUPFAM" id="SSF56042">
    <property type="entry name" value="PurM C-terminal domain-like"/>
    <property type="match status" value="1"/>
</dbReference>
<keyword evidence="7 12" id="KW-0067">ATP-binding</keyword>
<evidence type="ECO:0000256" key="5">
    <source>
        <dbReference type="ARBA" id="ARBA00022598"/>
    </source>
</evidence>
<evidence type="ECO:0000256" key="11">
    <source>
        <dbReference type="ARBA" id="ARBA00049057"/>
    </source>
</evidence>
<evidence type="ECO:0000256" key="4">
    <source>
        <dbReference type="ARBA" id="ARBA00020367"/>
    </source>
</evidence>
<keyword evidence="5 12" id="KW-0436">Ligase</keyword>
<dbReference type="GO" id="GO:0005829">
    <property type="term" value="C:cytosol"/>
    <property type="evidence" value="ECO:0007669"/>
    <property type="project" value="TreeGrafter"/>
</dbReference>
<comment type="pathway">
    <text evidence="1 12">Purine metabolism; IMP biosynthesis via de novo pathway; 5-amino-1-(5-phospho-D-ribosyl)imidazole from N(2)-formyl-N(1)-(5-phospho-D-ribosyl)glycinamide: step 2/2.</text>
</comment>
<dbReference type="InterPro" id="IPR036676">
    <property type="entry name" value="PurM-like_C_sf"/>
</dbReference>
<dbReference type="GO" id="GO:0006189">
    <property type="term" value="P:'de novo' IMP biosynthetic process"/>
    <property type="evidence" value="ECO:0007669"/>
    <property type="project" value="UniProtKB-UniRule"/>
</dbReference>
<evidence type="ECO:0000256" key="7">
    <source>
        <dbReference type="ARBA" id="ARBA00022840"/>
    </source>
</evidence>
<name>A0A2U1JZX4_9BACI</name>
<evidence type="ECO:0000259" key="14">
    <source>
        <dbReference type="Pfam" id="PF02769"/>
    </source>
</evidence>
<organism evidence="15 16">
    <name type="scientific">Pueribacillus theae</name>
    <dbReference type="NCBI Taxonomy" id="2171751"/>
    <lineage>
        <taxon>Bacteria</taxon>
        <taxon>Bacillati</taxon>
        <taxon>Bacillota</taxon>
        <taxon>Bacilli</taxon>
        <taxon>Bacillales</taxon>
        <taxon>Bacillaceae</taxon>
        <taxon>Pueribacillus</taxon>
    </lineage>
</organism>
<protein>
    <recommendedName>
        <fullName evidence="4 12">Phosphoribosylformylglycinamidine cyclo-ligase</fullName>
        <ecNumber evidence="3 12">6.3.3.1</ecNumber>
    </recommendedName>
    <alternativeName>
        <fullName evidence="9 12">AIR synthase</fullName>
    </alternativeName>
    <alternativeName>
        <fullName evidence="10 12">AIRS</fullName>
    </alternativeName>
    <alternativeName>
        <fullName evidence="8 12">Phosphoribosyl-aminoimidazole synthetase</fullName>
    </alternativeName>
</protein>
<evidence type="ECO:0000256" key="8">
    <source>
        <dbReference type="ARBA" id="ARBA00031908"/>
    </source>
</evidence>
<keyword evidence="16" id="KW-1185">Reference proteome</keyword>
<dbReference type="EC" id="6.3.3.1" evidence="3 12"/>
<dbReference type="AlphaFoldDB" id="A0A2U1JZX4"/>
<reference evidence="15 16" key="1">
    <citation type="submission" date="2018-04" db="EMBL/GenBank/DDBJ databases">
        <title>Camelliibacillus theae gen. nov., sp. nov., isolated from Pu'er tea.</title>
        <authorList>
            <person name="Niu L."/>
        </authorList>
    </citation>
    <scope>NUCLEOTIDE SEQUENCE [LARGE SCALE GENOMIC DNA]</scope>
    <source>
        <strain evidence="15 16">T8</strain>
    </source>
</reference>
<dbReference type="Gene3D" id="3.30.1330.10">
    <property type="entry name" value="PurM-like, N-terminal domain"/>
    <property type="match status" value="1"/>
</dbReference>
<evidence type="ECO:0000256" key="9">
    <source>
        <dbReference type="ARBA" id="ARBA00032931"/>
    </source>
</evidence>
<dbReference type="InterPro" id="IPR004733">
    <property type="entry name" value="PurM_cligase"/>
</dbReference>
<proteinExistence type="inferred from homology"/>